<dbReference type="RefSeq" id="WP_009546993.1">
    <property type="nucleotide sequence ID" value="NC_010546.1"/>
</dbReference>
<dbReference type="Pfam" id="PF23023">
    <property type="entry name" value="Anti-Pycsar_Apyc1"/>
    <property type="match status" value="1"/>
</dbReference>
<name>B1WPM7_CROS5</name>
<dbReference type="STRING" id="43989.cce_2247"/>
<proteinExistence type="predicted"/>
<dbReference type="PANTHER" id="PTHR46018">
    <property type="entry name" value="ZINC PHOSPHODIESTERASE ELAC PROTEIN 1"/>
    <property type="match status" value="1"/>
</dbReference>
<keyword evidence="3" id="KW-1185">Reference proteome</keyword>
<keyword evidence="1" id="KW-0378">Hydrolase</keyword>
<dbReference type="KEGG" id="cyt:cce_2247"/>
<dbReference type="PANTHER" id="PTHR46018:SF2">
    <property type="entry name" value="ZINC PHOSPHODIESTERASE ELAC PROTEIN 1"/>
    <property type="match status" value="1"/>
</dbReference>
<dbReference type="GO" id="GO:0046872">
    <property type="term" value="F:metal ion binding"/>
    <property type="evidence" value="ECO:0007669"/>
    <property type="project" value="UniProtKB-KW"/>
</dbReference>
<dbReference type="InterPro" id="IPR036866">
    <property type="entry name" value="RibonucZ/Hydroxyglut_hydro"/>
</dbReference>
<dbReference type="EMBL" id="CP000806">
    <property type="protein sequence ID" value="ACB51597.1"/>
    <property type="molecule type" value="Genomic_DNA"/>
</dbReference>
<evidence type="ECO:0000313" key="2">
    <source>
        <dbReference type="EMBL" id="ACB51597.1"/>
    </source>
</evidence>
<evidence type="ECO:0000256" key="1">
    <source>
        <dbReference type="ARBA" id="ARBA00022759"/>
    </source>
</evidence>
<dbReference type="eggNOG" id="COG1234">
    <property type="taxonomic scope" value="Bacteria"/>
</dbReference>
<dbReference type="GO" id="GO:0042781">
    <property type="term" value="F:3'-tRNA processing endoribonuclease activity"/>
    <property type="evidence" value="ECO:0007669"/>
    <property type="project" value="TreeGrafter"/>
</dbReference>
<accession>B1WPM7</accession>
<evidence type="ECO:0000313" key="3">
    <source>
        <dbReference type="Proteomes" id="UP000001203"/>
    </source>
</evidence>
<dbReference type="HOGENOM" id="CLU_096503_1_0_3"/>
<dbReference type="AlphaFoldDB" id="B1WPM7"/>
<reference evidence="2 3" key="1">
    <citation type="journal article" date="2008" name="Proc. Natl. Acad. Sci. U.S.A.">
        <title>The genome of Cyanothece 51142, a unicellular diazotrophic cyanobacterium important in the marine nitrogen cycle.</title>
        <authorList>
            <person name="Welsh E.A."/>
            <person name="Liberton M."/>
            <person name="Stoeckel J."/>
            <person name="Loh T."/>
            <person name="Elvitigala T."/>
            <person name="Wang C."/>
            <person name="Wollam A."/>
            <person name="Fulton R.S."/>
            <person name="Clifton S.W."/>
            <person name="Jacobs J.M."/>
            <person name="Aurora R."/>
            <person name="Ghosh B.K."/>
            <person name="Sherman L.A."/>
            <person name="Smith R.D."/>
            <person name="Wilson R.K."/>
            <person name="Pakrasi H.B."/>
        </authorList>
    </citation>
    <scope>NUCLEOTIDE SEQUENCE [LARGE SCALE GENOMIC DNA]</scope>
    <source>
        <strain evidence="3">ATCC 51142 / BH68</strain>
    </source>
</reference>
<keyword evidence="1" id="KW-0255">Endonuclease</keyword>
<keyword evidence="1" id="KW-0540">Nuclease</keyword>
<protein>
    <submittedName>
        <fullName evidence="2">Uncharacterized protein</fullName>
    </submittedName>
</protein>
<dbReference type="Gene3D" id="3.60.15.10">
    <property type="entry name" value="Ribonuclease Z/Hydroxyacylglutathione hydrolase-like"/>
    <property type="match status" value="1"/>
</dbReference>
<dbReference type="OrthoDB" id="9803916at2"/>
<sequence length="257" mass="29356">MYQLLFLGSGSAFTVGTDNFHSNIFLITETGKKLLIDCGSDLRFSLHKEGFSHRDITDIYISHLHSDHAGGLEYVGLTTKFDPRCDKPNLYLSHDIASKIWENTLSGGMGSIEGTITSLESFFNVHAVDNNRCFSWQNINFELVKTIHINNGTYVMPTYGLFFEVNHQKIFITSDTQLCYQELETYYQKADIIFHDCETSKYPTPVHSHYQELVKLPNQIKGKIWLYGYQPGELPNAEKDGFLGFVNRGDKFVIQDI</sequence>
<organism evidence="2 3">
    <name type="scientific">Crocosphaera subtropica (strain ATCC 51142 / BH68)</name>
    <name type="common">Cyanothece sp. (strain ATCC 51142)</name>
    <dbReference type="NCBI Taxonomy" id="43989"/>
    <lineage>
        <taxon>Bacteria</taxon>
        <taxon>Bacillati</taxon>
        <taxon>Cyanobacteriota</taxon>
        <taxon>Cyanophyceae</taxon>
        <taxon>Oscillatoriophycideae</taxon>
        <taxon>Chroococcales</taxon>
        <taxon>Aphanothecaceae</taxon>
        <taxon>Crocosphaera</taxon>
        <taxon>Crocosphaera subtropica</taxon>
    </lineage>
</organism>
<gene>
    <name evidence="2" type="ordered locus">cce_2247</name>
</gene>
<dbReference type="Proteomes" id="UP000001203">
    <property type="component" value="Chromosome circular"/>
</dbReference>
<dbReference type="SUPFAM" id="SSF56281">
    <property type="entry name" value="Metallo-hydrolase/oxidoreductase"/>
    <property type="match status" value="1"/>
</dbReference>